<dbReference type="AlphaFoldDB" id="A0A834XZC1"/>
<dbReference type="Gene3D" id="2.60.40.60">
    <property type="entry name" value="Cadherins"/>
    <property type="match status" value="1"/>
</dbReference>
<gene>
    <name evidence="2" type="ORF">HCN44_004297</name>
</gene>
<evidence type="ECO:0000313" key="3">
    <source>
        <dbReference type="Proteomes" id="UP000639338"/>
    </source>
</evidence>
<evidence type="ECO:0000256" key="1">
    <source>
        <dbReference type="SAM" id="Phobius"/>
    </source>
</evidence>
<reference evidence="2 3" key="1">
    <citation type="submission" date="2020-08" db="EMBL/GenBank/DDBJ databases">
        <title>Aphidius gifuensis genome sequencing and assembly.</title>
        <authorList>
            <person name="Du Z."/>
        </authorList>
    </citation>
    <scope>NUCLEOTIDE SEQUENCE [LARGE SCALE GENOMIC DNA]</scope>
    <source>
        <strain evidence="2">YNYX2018</strain>
        <tissue evidence="2">Adults</tissue>
    </source>
</reference>
<proteinExistence type="predicted"/>
<keyword evidence="1" id="KW-0812">Transmembrane</keyword>
<accession>A0A834XZC1</accession>
<keyword evidence="3" id="KW-1185">Reference proteome</keyword>
<dbReference type="Proteomes" id="UP000639338">
    <property type="component" value="Unassembled WGS sequence"/>
</dbReference>
<keyword evidence="1" id="KW-0472">Membrane</keyword>
<dbReference type="EMBL" id="JACMRX010000002">
    <property type="protein sequence ID" value="KAF7994825.1"/>
    <property type="molecule type" value="Genomic_DNA"/>
</dbReference>
<sequence>MNERQRLICWTLTSGTIAILILIVVTLEYPMLTHSKNSEPRVELLQADETLINNYNQNNKPVFTNCNNYHPSMNEGERPGYPVIQVQAVDPDPIDQGD</sequence>
<protein>
    <submittedName>
        <fullName evidence="2">Uncharacterized protein</fullName>
    </submittedName>
</protein>
<organism evidence="2 3">
    <name type="scientific">Aphidius gifuensis</name>
    <name type="common">Parasitoid wasp</name>
    <dbReference type="NCBI Taxonomy" id="684658"/>
    <lineage>
        <taxon>Eukaryota</taxon>
        <taxon>Metazoa</taxon>
        <taxon>Ecdysozoa</taxon>
        <taxon>Arthropoda</taxon>
        <taxon>Hexapoda</taxon>
        <taxon>Insecta</taxon>
        <taxon>Pterygota</taxon>
        <taxon>Neoptera</taxon>
        <taxon>Endopterygota</taxon>
        <taxon>Hymenoptera</taxon>
        <taxon>Apocrita</taxon>
        <taxon>Ichneumonoidea</taxon>
        <taxon>Braconidae</taxon>
        <taxon>Aphidiinae</taxon>
        <taxon>Aphidius</taxon>
    </lineage>
</organism>
<dbReference type="OrthoDB" id="6252479at2759"/>
<evidence type="ECO:0000313" key="2">
    <source>
        <dbReference type="EMBL" id="KAF7994825.1"/>
    </source>
</evidence>
<feature type="transmembrane region" description="Helical" evidence="1">
    <location>
        <begin position="7"/>
        <end position="27"/>
    </location>
</feature>
<name>A0A834XZC1_APHGI</name>
<keyword evidence="1" id="KW-1133">Transmembrane helix</keyword>
<comment type="caution">
    <text evidence="2">The sequence shown here is derived from an EMBL/GenBank/DDBJ whole genome shotgun (WGS) entry which is preliminary data.</text>
</comment>